<sequence length="142" mass="15147">MLKVGRSRKSAKAAGASFERLIADGLRDALGDKNIQRAPRWGSVDKGDIINVRIDGQDLVIQTKDVTRLDLPKGVGDAKLQAVNAGALAGLFIHKRKGTTDPMKQWVSCTVAELVALITKVPVHAGAVEGNEGRADDRHSGE</sequence>
<reference evidence="1 2" key="1">
    <citation type="submission" date="2019-10" db="EMBL/GenBank/DDBJ databases">
        <authorList>
            <person name="Abad L.A."/>
            <person name="Garlena R.A."/>
            <person name="Russell D.A."/>
            <person name="Pope W.H."/>
            <person name="Jacobs-Sera D."/>
            <person name="Hatfull G.F."/>
        </authorList>
    </citation>
    <scope>NUCLEOTIDE SEQUENCE [LARGE SCALE GENOMIC DNA]</scope>
</reference>
<protein>
    <submittedName>
        <fullName evidence="1">Holliday junction resolvase</fullName>
    </submittedName>
</protein>
<organism evidence="1 2">
    <name type="scientific">Mycobacterium phage TyDawg</name>
    <dbReference type="NCBI Taxonomy" id="2656612"/>
    <lineage>
        <taxon>Viruses</taxon>
        <taxon>Duplodnaviria</taxon>
        <taxon>Heunggongvirae</taxon>
        <taxon>Uroviricota</taxon>
        <taxon>Caudoviricetes</taxon>
        <taxon>Vilmaviridae</taxon>
        <taxon>Mclasvirinae</taxon>
        <taxon>Bongovirus</taxon>
        <taxon>Bongovirus bongo</taxon>
    </lineage>
</organism>
<accession>A0A649VM70</accession>
<proteinExistence type="predicted"/>
<dbReference type="Proteomes" id="UP000424301">
    <property type="component" value="Segment"/>
</dbReference>
<evidence type="ECO:0000313" key="2">
    <source>
        <dbReference type="Proteomes" id="UP000424301"/>
    </source>
</evidence>
<evidence type="ECO:0000313" key="1">
    <source>
        <dbReference type="EMBL" id="QGJ93284.1"/>
    </source>
</evidence>
<dbReference type="EMBL" id="MN586024">
    <property type="protein sequence ID" value="QGJ93284.1"/>
    <property type="molecule type" value="Genomic_DNA"/>
</dbReference>
<name>A0A649VM70_9CAUD</name>
<gene>
    <name evidence="1" type="primary">71</name>
    <name evidence="1" type="ORF">SEA_TYDAWG_71</name>
</gene>